<dbReference type="Gene3D" id="3.40.50.10610">
    <property type="entry name" value="ABC-type transport auxiliary lipoprotein component"/>
    <property type="match status" value="1"/>
</dbReference>
<evidence type="ECO:0000313" key="3">
    <source>
        <dbReference type="EMBL" id="EOA05015.1"/>
    </source>
</evidence>
<feature type="signal peptide" evidence="1">
    <location>
        <begin position="1"/>
        <end position="19"/>
    </location>
</feature>
<feature type="domain" description="ABC-type transport auxiliary lipoprotein component" evidence="2">
    <location>
        <begin position="32"/>
        <end position="195"/>
    </location>
</feature>
<reference evidence="3 4" key="1">
    <citation type="journal article" date="2013" name="Front. Microbiol.">
        <title>The genome of the endophytic bacterium H. frisingense GSF30(T) identifies diverse strategies in the Herbaspirillum genus to interact with plants.</title>
        <authorList>
            <person name="Straub D."/>
            <person name="Rothballer M."/>
            <person name="Hartmann A."/>
            <person name="Ludewig U."/>
        </authorList>
    </citation>
    <scope>NUCLEOTIDE SEQUENCE [LARGE SCALE GENOMIC DNA]</scope>
    <source>
        <strain evidence="3 4">GSF30</strain>
    </source>
</reference>
<evidence type="ECO:0000256" key="1">
    <source>
        <dbReference type="SAM" id="SignalP"/>
    </source>
</evidence>
<dbReference type="InterPro" id="IPR005586">
    <property type="entry name" value="ABC_trans_aux"/>
</dbReference>
<dbReference type="RefSeq" id="WP_006462992.1">
    <property type="nucleotide sequence ID" value="NZ_AEEC02000010.1"/>
</dbReference>
<dbReference type="Proteomes" id="UP000006772">
    <property type="component" value="Unassembled WGS sequence"/>
</dbReference>
<dbReference type="AlphaFoldDB" id="A0AAI9N407"/>
<evidence type="ECO:0000313" key="4">
    <source>
        <dbReference type="Proteomes" id="UP000006772"/>
    </source>
</evidence>
<dbReference type="Pfam" id="PF03886">
    <property type="entry name" value="ABC_trans_aux"/>
    <property type="match status" value="1"/>
</dbReference>
<name>A0AAI9N407_9BURK</name>
<comment type="caution">
    <text evidence="3">The sequence shown here is derived from an EMBL/GenBank/DDBJ whole genome shotgun (WGS) entry which is preliminary data.</text>
</comment>
<protein>
    <submittedName>
        <fullName evidence="3">ABC transporter auxiliary component protein</fullName>
    </submittedName>
</protein>
<keyword evidence="1" id="KW-0732">Signal</keyword>
<feature type="chain" id="PRO_5042547103" evidence="1">
    <location>
        <begin position="20"/>
        <end position="203"/>
    </location>
</feature>
<evidence type="ECO:0000259" key="2">
    <source>
        <dbReference type="Pfam" id="PF03886"/>
    </source>
</evidence>
<accession>A0AAI9N407</accession>
<dbReference type="SUPFAM" id="SSF159594">
    <property type="entry name" value="XCC0632-like"/>
    <property type="match status" value="1"/>
</dbReference>
<proteinExistence type="predicted"/>
<dbReference type="EMBL" id="AEEC02000010">
    <property type="protein sequence ID" value="EOA05015.1"/>
    <property type="molecule type" value="Genomic_DNA"/>
</dbReference>
<gene>
    <name evidence="3" type="ORF">HFRIS_009040</name>
</gene>
<organism evidence="3 4">
    <name type="scientific">Herbaspirillum frisingense GSF30</name>
    <dbReference type="NCBI Taxonomy" id="864073"/>
    <lineage>
        <taxon>Bacteria</taxon>
        <taxon>Pseudomonadati</taxon>
        <taxon>Pseudomonadota</taxon>
        <taxon>Betaproteobacteria</taxon>
        <taxon>Burkholderiales</taxon>
        <taxon>Oxalobacteraceae</taxon>
        <taxon>Herbaspirillum</taxon>
    </lineage>
</organism>
<dbReference type="PROSITE" id="PS51257">
    <property type="entry name" value="PROKAR_LIPOPROTEIN"/>
    <property type="match status" value="1"/>
</dbReference>
<sequence>MKTLLLRTALVAGSLALTACSILPKADPLAVYRLPAPTLATPASTGNSASPYRALRIVTPSANRSVDSERILVLPEGDMIKSYAGVRWSDPAPQLLRDRLLDAFQADGRFPRLSGDNANIAAEVELNGVLAAFQTEYRNGVPQVVIVYDARLVDTTTRQQLAARRFAVVQPVAGSKVPEVVTAFGAASERLAAEVVSWAAGVR</sequence>